<dbReference type="InterPro" id="IPR050406">
    <property type="entry name" value="FGGY_Carb_Kinase"/>
</dbReference>
<organism evidence="6 7">
    <name type="scientific">Candidatus Blautia avicola</name>
    <dbReference type="NCBI Taxonomy" id="2838483"/>
    <lineage>
        <taxon>Bacteria</taxon>
        <taxon>Bacillati</taxon>
        <taxon>Bacillota</taxon>
        <taxon>Clostridia</taxon>
        <taxon>Lachnospirales</taxon>
        <taxon>Lachnospiraceae</taxon>
        <taxon>Blautia</taxon>
    </lineage>
</organism>
<dbReference type="EMBL" id="DWUY01000314">
    <property type="protein sequence ID" value="HJD30147.1"/>
    <property type="molecule type" value="Genomic_DNA"/>
</dbReference>
<comment type="similarity">
    <text evidence="1">Belongs to the FGGY kinase family.</text>
</comment>
<dbReference type="GO" id="GO:0016301">
    <property type="term" value="F:kinase activity"/>
    <property type="evidence" value="ECO:0007669"/>
    <property type="project" value="UniProtKB-KW"/>
</dbReference>
<dbReference type="PANTHER" id="PTHR43095">
    <property type="entry name" value="SUGAR KINASE"/>
    <property type="match status" value="1"/>
</dbReference>
<dbReference type="InterPro" id="IPR018485">
    <property type="entry name" value="FGGY_C"/>
</dbReference>
<evidence type="ECO:0000313" key="7">
    <source>
        <dbReference type="Proteomes" id="UP000823892"/>
    </source>
</evidence>
<accession>A0A9D2TYH7</accession>
<feature type="domain" description="Carbohydrate kinase FGGY N-terminal" evidence="4">
    <location>
        <begin position="16"/>
        <end position="260"/>
    </location>
</feature>
<keyword evidence="2" id="KW-0808">Transferase</keyword>
<reference evidence="6" key="1">
    <citation type="journal article" date="2021" name="PeerJ">
        <title>Extensive microbial diversity within the chicken gut microbiome revealed by metagenomics and culture.</title>
        <authorList>
            <person name="Gilroy R."/>
            <person name="Ravi A."/>
            <person name="Getino M."/>
            <person name="Pursley I."/>
            <person name="Horton D.L."/>
            <person name="Alikhan N.F."/>
            <person name="Baker D."/>
            <person name="Gharbi K."/>
            <person name="Hall N."/>
            <person name="Watson M."/>
            <person name="Adriaenssens E.M."/>
            <person name="Foster-Nyarko E."/>
            <person name="Jarju S."/>
            <person name="Secka A."/>
            <person name="Antonio M."/>
            <person name="Oren A."/>
            <person name="Chaudhuri R.R."/>
            <person name="La Ragione R."/>
            <person name="Hildebrand F."/>
            <person name="Pallen M.J."/>
        </authorList>
    </citation>
    <scope>NUCLEOTIDE SEQUENCE</scope>
    <source>
        <strain evidence="6">ChiBcec6-4105</strain>
    </source>
</reference>
<dbReference type="Proteomes" id="UP000823892">
    <property type="component" value="Unassembled WGS sequence"/>
</dbReference>
<proteinExistence type="inferred from homology"/>
<name>A0A9D2TYH7_9FIRM</name>
<dbReference type="CDD" id="cd07809">
    <property type="entry name" value="ASKHA_NBD_FGGY_BaXK-like"/>
    <property type="match status" value="1"/>
</dbReference>
<comment type="caution">
    <text evidence="6">The sequence shown here is derived from an EMBL/GenBank/DDBJ whole genome shotgun (WGS) entry which is preliminary data.</text>
</comment>
<dbReference type="Gene3D" id="3.30.420.40">
    <property type="match status" value="2"/>
</dbReference>
<gene>
    <name evidence="6" type="ORF">H9914_14315</name>
</gene>
<keyword evidence="3 6" id="KW-0418">Kinase</keyword>
<dbReference type="InterPro" id="IPR018484">
    <property type="entry name" value="FGGY_N"/>
</dbReference>
<evidence type="ECO:0000313" key="6">
    <source>
        <dbReference type="EMBL" id="HJD30147.1"/>
    </source>
</evidence>
<evidence type="ECO:0000256" key="2">
    <source>
        <dbReference type="ARBA" id="ARBA00022679"/>
    </source>
</evidence>
<dbReference type="PANTHER" id="PTHR43095:SF5">
    <property type="entry name" value="XYLULOSE KINASE"/>
    <property type="match status" value="1"/>
</dbReference>
<reference evidence="6" key="2">
    <citation type="submission" date="2021-04" db="EMBL/GenBank/DDBJ databases">
        <authorList>
            <person name="Gilroy R."/>
        </authorList>
    </citation>
    <scope>NUCLEOTIDE SEQUENCE</scope>
    <source>
        <strain evidence="6">ChiBcec6-4105</strain>
    </source>
</reference>
<dbReference type="Pfam" id="PF02782">
    <property type="entry name" value="FGGY_C"/>
    <property type="match status" value="1"/>
</dbReference>
<evidence type="ECO:0000259" key="5">
    <source>
        <dbReference type="Pfam" id="PF02782"/>
    </source>
</evidence>
<dbReference type="AlphaFoldDB" id="A0A9D2TYH7"/>
<evidence type="ECO:0000256" key="1">
    <source>
        <dbReference type="ARBA" id="ARBA00009156"/>
    </source>
</evidence>
<feature type="domain" description="Carbohydrate kinase FGGY C-terminal" evidence="5">
    <location>
        <begin position="277"/>
        <end position="475"/>
    </location>
</feature>
<dbReference type="Pfam" id="PF00370">
    <property type="entry name" value="FGGY_N"/>
    <property type="match status" value="1"/>
</dbReference>
<dbReference type="SUPFAM" id="SSF53067">
    <property type="entry name" value="Actin-like ATPase domain"/>
    <property type="match status" value="2"/>
</dbReference>
<evidence type="ECO:0000259" key="4">
    <source>
        <dbReference type="Pfam" id="PF00370"/>
    </source>
</evidence>
<dbReference type="GO" id="GO:0005975">
    <property type="term" value="P:carbohydrate metabolic process"/>
    <property type="evidence" value="ECO:0007669"/>
    <property type="project" value="InterPro"/>
</dbReference>
<protein>
    <submittedName>
        <fullName evidence="6">FGGY-family carbohydrate kinase</fullName>
    </submittedName>
</protein>
<evidence type="ECO:0000256" key="3">
    <source>
        <dbReference type="ARBA" id="ARBA00022777"/>
    </source>
</evidence>
<dbReference type="InterPro" id="IPR043129">
    <property type="entry name" value="ATPase_NBD"/>
</dbReference>
<sequence>MSAEENKKIIEEGRAVLGIELGSTRIKAVLVNEKNQPVASGSHEWENQYVNNIWTYSEEAIWTGIQDSYQDMARDVKEKYGVEITKLGAIGFSAMMHGYMPFDKEDKLLVPFRTWRNTMTEQASEELTELFAYHIPQRWSIAHLYQAMLNKEEHVKDITFMTTLEGYVHWKLTGEKVLGVGEASGMFPVDMNIKNYDEKRMEQFEKLAAPYGYPWKLHKILPKVLLAGEEAGRLTKEGAKLLDTTGKLEAGIPFCPPEGDAGTGMVATNSVAKRTGNVSAGTSVFAMVVLEKELSKVYPEIDLVTTPTGNLVAMVHCNNCTSDLNAWVGIFKEFSEAMGIQVDMNQLFGTLYRKAMEGDADCGGLLAYNYFSGEHITGFEEGRPLFVRTPESRFNLANFMRVNLFTALGALKTGMDILLKEEGVKLDKILGHGGLFKTKGVGQNILAAAIDTPVTVMETAGEGGAWGIAVLASYMINKEEGETLEEYLDNKVFAGQEGVEVQPDEKDVKGFDEFMVRYKEGLAIERAAVDHLLSYDR</sequence>